<gene>
    <name evidence="2" type="ORF">KYK14_12790</name>
</gene>
<keyword evidence="1" id="KW-0732">Signal</keyword>
<evidence type="ECO:0000256" key="1">
    <source>
        <dbReference type="SAM" id="SignalP"/>
    </source>
</evidence>
<sequence>MRLILFVTCLLLSAALPAKEPPFRLTALTQQAFLQQAQQAPSSPLRLRKGLLKQHGVLRIPLRNGRQKILTDKHLNTDEDDQVRYTYRGYLLDFKQHLVLAEYYETGEWLLISEEGKTLVLWSEPLSSPDHTRLVTYAGNLEYDIMPTGLQLFQVVQGQLVLQWEHKETRWNPQRLFWQTNKQLCLQAEIPADLASSGKAQAVYRRISLP</sequence>
<feature type="chain" id="PRO_5046268421" evidence="1">
    <location>
        <begin position="19"/>
        <end position="210"/>
    </location>
</feature>
<dbReference type="EMBL" id="JAHWGL010000051">
    <property type="protein sequence ID" value="MBW3129433.1"/>
    <property type="molecule type" value="Genomic_DNA"/>
</dbReference>
<dbReference type="RefSeq" id="WP_219159286.1">
    <property type="nucleotide sequence ID" value="NZ_JAHWGL010000051.1"/>
</dbReference>
<protein>
    <submittedName>
        <fullName evidence="2">Uncharacterized protein</fullName>
    </submittedName>
</protein>
<evidence type="ECO:0000313" key="2">
    <source>
        <dbReference type="EMBL" id="MBW3129433.1"/>
    </source>
</evidence>
<dbReference type="Proteomes" id="UP000826188">
    <property type="component" value="Unassembled WGS sequence"/>
</dbReference>
<accession>A0ABS6X332</accession>
<evidence type="ECO:0000313" key="3">
    <source>
        <dbReference type="Proteomes" id="UP000826188"/>
    </source>
</evidence>
<proteinExistence type="predicted"/>
<comment type="caution">
    <text evidence="2">The sequence shown here is derived from an EMBL/GenBank/DDBJ whole genome shotgun (WGS) entry which is preliminary data.</text>
</comment>
<feature type="signal peptide" evidence="1">
    <location>
        <begin position="1"/>
        <end position="18"/>
    </location>
</feature>
<reference evidence="2 3" key="1">
    <citation type="submission" date="2021-07" db="EMBL/GenBank/DDBJ databases">
        <title>Hymenobacter profundi sp. nov., isolated from deep-sea water.</title>
        <authorList>
            <person name="Kim M.K."/>
        </authorList>
    </citation>
    <scope>NUCLEOTIDE SEQUENCE [LARGE SCALE GENOMIC DNA]</scope>
    <source>
        <strain evidence="2 3">M2</strain>
    </source>
</reference>
<organism evidence="2 3">
    <name type="scientific">Hymenobacter profundi</name>
    <dbReference type="NCBI Taxonomy" id="1982110"/>
    <lineage>
        <taxon>Bacteria</taxon>
        <taxon>Pseudomonadati</taxon>
        <taxon>Bacteroidota</taxon>
        <taxon>Cytophagia</taxon>
        <taxon>Cytophagales</taxon>
        <taxon>Hymenobacteraceae</taxon>
        <taxon>Hymenobacter</taxon>
    </lineage>
</organism>
<name>A0ABS6X332_9BACT</name>
<keyword evidence="3" id="KW-1185">Reference proteome</keyword>